<evidence type="ECO:0000256" key="1">
    <source>
        <dbReference type="SAM" id="MobiDB-lite"/>
    </source>
</evidence>
<feature type="domain" description="HU" evidence="2">
    <location>
        <begin position="1"/>
        <end position="51"/>
    </location>
</feature>
<reference evidence="3 4" key="1">
    <citation type="submission" date="2012-02" db="EMBL/GenBank/DDBJ databases">
        <title>The Genome Sequence of Bacteroides cellulosilyticus CL02T12C19.</title>
        <authorList>
            <consortium name="The Broad Institute Genome Sequencing Platform"/>
            <person name="Earl A."/>
            <person name="Ward D."/>
            <person name="Feldgarden M."/>
            <person name="Gevers D."/>
            <person name="Zitomersky N.L."/>
            <person name="Coyne M.J."/>
            <person name="Comstock L.E."/>
            <person name="Young S.K."/>
            <person name="Zeng Q."/>
            <person name="Gargeya S."/>
            <person name="Fitzgerald M."/>
            <person name="Haas B."/>
            <person name="Abouelleil A."/>
            <person name="Alvarado L."/>
            <person name="Arachchi H.M."/>
            <person name="Berlin A."/>
            <person name="Chapman S.B."/>
            <person name="Gearin G."/>
            <person name="Goldberg J."/>
            <person name="Griggs A."/>
            <person name="Gujja S."/>
            <person name="Hansen M."/>
            <person name="Heiman D."/>
            <person name="Howarth C."/>
            <person name="Larimer J."/>
            <person name="Lui A."/>
            <person name="MacDonald P.J.P."/>
            <person name="McCowen C."/>
            <person name="Montmayeur A."/>
            <person name="Murphy C."/>
            <person name="Neiman D."/>
            <person name="Pearson M."/>
            <person name="Priest M."/>
            <person name="Roberts A."/>
            <person name="Saif S."/>
            <person name="Shea T."/>
            <person name="Sisk P."/>
            <person name="Stolte C."/>
            <person name="Sykes S."/>
            <person name="Wortman J."/>
            <person name="Nusbaum C."/>
            <person name="Birren B."/>
        </authorList>
    </citation>
    <scope>NUCLEOTIDE SEQUENCE [LARGE SCALE GENOMIC DNA]</scope>
    <source>
        <strain evidence="3 4">CL02T12C19</strain>
    </source>
</reference>
<comment type="caution">
    <text evidence="3">The sequence shown here is derived from an EMBL/GenBank/DDBJ whole genome shotgun (WGS) entry which is preliminary data.</text>
</comment>
<dbReference type="Pfam" id="PF18291">
    <property type="entry name" value="HU-HIG"/>
    <property type="match status" value="1"/>
</dbReference>
<gene>
    <name evidence="3" type="ORF">HMPREF1062_04410</name>
</gene>
<sequence>MAAEYDFQRRPNPKGDDAVQPLYPRIVNKGTIKMERLVQDIAGMSSFTPGDGS</sequence>
<evidence type="ECO:0000313" key="4">
    <source>
        <dbReference type="Proteomes" id="UP000003741"/>
    </source>
</evidence>
<proteinExistence type="predicted"/>
<accession>I8VJU6</accession>
<name>I8VJU6_9BACE</name>
<evidence type="ECO:0000259" key="2">
    <source>
        <dbReference type="Pfam" id="PF18291"/>
    </source>
</evidence>
<keyword evidence="4" id="KW-1185">Reference proteome</keyword>
<feature type="compositionally biased region" description="Basic and acidic residues" evidence="1">
    <location>
        <begin position="1"/>
        <end position="17"/>
    </location>
</feature>
<evidence type="ECO:0000313" key="3">
    <source>
        <dbReference type="EMBL" id="EIY25607.1"/>
    </source>
</evidence>
<dbReference type="AlphaFoldDB" id="I8VJU6"/>
<dbReference type="InterPro" id="IPR041607">
    <property type="entry name" value="HU-HIG"/>
</dbReference>
<feature type="region of interest" description="Disordered" evidence="1">
    <location>
        <begin position="1"/>
        <end position="21"/>
    </location>
</feature>
<organism evidence="3 4">
    <name type="scientific">Bacteroides cellulosilyticus CL02T12C19</name>
    <dbReference type="NCBI Taxonomy" id="997874"/>
    <lineage>
        <taxon>Bacteria</taxon>
        <taxon>Pseudomonadati</taxon>
        <taxon>Bacteroidota</taxon>
        <taxon>Bacteroidia</taxon>
        <taxon>Bacteroidales</taxon>
        <taxon>Bacteroidaceae</taxon>
        <taxon>Bacteroides</taxon>
    </lineage>
</organism>
<dbReference type="HOGENOM" id="CLU_3058371_0_0_10"/>
<dbReference type="PATRIC" id="fig|997874.3.peg.4508"/>
<dbReference type="EMBL" id="AGXG01000092">
    <property type="protein sequence ID" value="EIY25607.1"/>
    <property type="molecule type" value="Genomic_DNA"/>
</dbReference>
<dbReference type="Proteomes" id="UP000003741">
    <property type="component" value="Unassembled WGS sequence"/>
</dbReference>
<protein>
    <recommendedName>
        <fullName evidence="2">HU domain-containing protein</fullName>
    </recommendedName>
</protein>